<dbReference type="EMBL" id="MGER01000062">
    <property type="protein sequence ID" value="OGL87717.1"/>
    <property type="molecule type" value="Genomic_DNA"/>
</dbReference>
<gene>
    <name evidence="3" type="ORF">A3I42_03345</name>
</gene>
<name>A0A1F7VCI0_9BACT</name>
<feature type="compositionally biased region" description="Pro residues" evidence="1">
    <location>
        <begin position="125"/>
        <end position="141"/>
    </location>
</feature>
<evidence type="ECO:0000256" key="1">
    <source>
        <dbReference type="SAM" id="MobiDB-lite"/>
    </source>
</evidence>
<sequence length="370" mass="40910">MFDDIDFLSPQSEKGKPRRRLPTKQEIDLKYPNAHKSAPFLHTLKALFKGLRRPSLKKSHPTPAPRIAPEPEEPIRKIKLPPPPRAPRPAQPSALAIFVHKFFVRKPKLPLPPAPALKQKAEQKPPSPSAPSPSSTPPIVPLPAPLVASSPLLLRPEPQSAPPSPKNAPLSTPLEEKKSTLVDVNFLPSHGRKNISFENLVTLFMGAGMLIVFVMGGVTVWYRYRASTLERDIHMKLQEISGLERDLGIRTDVLNRALVFHEKSRAVGALLKKHTHWLKLLAFIEQHTSQELFYDSFSASPDGTVNLKAQAKSYTAVAEQVISFARVPEITKIVVSPVEAKDKSEVGDKTVIVDFVLSVDPNIILPASKP</sequence>
<feature type="region of interest" description="Disordered" evidence="1">
    <location>
        <begin position="52"/>
        <end position="90"/>
    </location>
</feature>
<organism evidence="3 4">
    <name type="scientific">Candidatus Uhrbacteria bacterium RIFCSPLOWO2_02_FULL_49_11</name>
    <dbReference type="NCBI Taxonomy" id="1802409"/>
    <lineage>
        <taxon>Bacteria</taxon>
        <taxon>Candidatus Uhriibacteriota</taxon>
    </lineage>
</organism>
<protein>
    <submittedName>
        <fullName evidence="3">Uncharacterized protein</fullName>
    </submittedName>
</protein>
<feature type="region of interest" description="Disordered" evidence="1">
    <location>
        <begin position="110"/>
        <end position="141"/>
    </location>
</feature>
<feature type="region of interest" description="Disordered" evidence="1">
    <location>
        <begin position="153"/>
        <end position="174"/>
    </location>
</feature>
<keyword evidence="2" id="KW-0472">Membrane</keyword>
<dbReference type="Proteomes" id="UP000178264">
    <property type="component" value="Unassembled WGS sequence"/>
</dbReference>
<reference evidence="3 4" key="1">
    <citation type="journal article" date="2016" name="Nat. Commun.">
        <title>Thousands of microbial genomes shed light on interconnected biogeochemical processes in an aquifer system.</title>
        <authorList>
            <person name="Anantharaman K."/>
            <person name="Brown C.T."/>
            <person name="Hug L.A."/>
            <person name="Sharon I."/>
            <person name="Castelle C.J."/>
            <person name="Probst A.J."/>
            <person name="Thomas B.C."/>
            <person name="Singh A."/>
            <person name="Wilkins M.J."/>
            <person name="Karaoz U."/>
            <person name="Brodie E.L."/>
            <person name="Williams K.H."/>
            <person name="Hubbard S.S."/>
            <person name="Banfield J.F."/>
        </authorList>
    </citation>
    <scope>NUCLEOTIDE SEQUENCE [LARGE SCALE GENOMIC DNA]</scope>
</reference>
<evidence type="ECO:0000313" key="3">
    <source>
        <dbReference type="EMBL" id="OGL87717.1"/>
    </source>
</evidence>
<feature type="transmembrane region" description="Helical" evidence="2">
    <location>
        <begin position="200"/>
        <end position="222"/>
    </location>
</feature>
<keyword evidence="2" id="KW-0812">Transmembrane</keyword>
<feature type="compositionally biased region" description="Pro residues" evidence="1">
    <location>
        <begin position="80"/>
        <end position="90"/>
    </location>
</feature>
<evidence type="ECO:0000256" key="2">
    <source>
        <dbReference type="SAM" id="Phobius"/>
    </source>
</evidence>
<keyword evidence="2" id="KW-1133">Transmembrane helix</keyword>
<proteinExistence type="predicted"/>
<evidence type="ECO:0000313" key="4">
    <source>
        <dbReference type="Proteomes" id="UP000178264"/>
    </source>
</evidence>
<feature type="region of interest" description="Disordered" evidence="1">
    <location>
        <begin position="1"/>
        <end position="28"/>
    </location>
</feature>
<dbReference type="AlphaFoldDB" id="A0A1F7VCI0"/>
<accession>A0A1F7VCI0</accession>
<comment type="caution">
    <text evidence="3">The sequence shown here is derived from an EMBL/GenBank/DDBJ whole genome shotgun (WGS) entry which is preliminary data.</text>
</comment>